<protein>
    <submittedName>
        <fullName evidence="9">Carcinoembryonic antigen-related cell adhesion molecule 3-like isoform X2</fullName>
    </submittedName>
</protein>
<dbReference type="RefSeq" id="XP_012824920.1">
    <property type="nucleotide sequence ID" value="XM_012969466.3"/>
</dbReference>
<keyword evidence="2 6" id="KW-0732">Signal</keyword>
<evidence type="ECO:0000256" key="6">
    <source>
        <dbReference type="SAM" id="SignalP"/>
    </source>
</evidence>
<feature type="signal peptide" evidence="6">
    <location>
        <begin position="1"/>
        <end position="23"/>
    </location>
</feature>
<dbReference type="GO" id="GO:0016020">
    <property type="term" value="C:membrane"/>
    <property type="evidence" value="ECO:0007669"/>
    <property type="project" value="UniProtKB-SubCell"/>
</dbReference>
<evidence type="ECO:0000313" key="8">
    <source>
        <dbReference type="Proteomes" id="UP000008143"/>
    </source>
</evidence>
<dbReference type="Pfam" id="PF07686">
    <property type="entry name" value="V-set"/>
    <property type="match status" value="1"/>
</dbReference>
<keyword evidence="4" id="KW-0325">Glycoprotein</keyword>
<dbReference type="KEGG" id="xtr:101734172"/>
<feature type="domain" description="Immunoglobulin" evidence="7">
    <location>
        <begin position="30"/>
        <end position="143"/>
    </location>
</feature>
<evidence type="ECO:0000256" key="3">
    <source>
        <dbReference type="ARBA" id="ARBA00023136"/>
    </source>
</evidence>
<keyword evidence="5" id="KW-1133">Transmembrane helix</keyword>
<proteinExistence type="predicted"/>
<dbReference type="SMART" id="SM00409">
    <property type="entry name" value="IG"/>
    <property type="match status" value="2"/>
</dbReference>
<dbReference type="PANTHER" id="PTHR12080">
    <property type="entry name" value="SIGNALING LYMPHOCYTIC ACTIVATION MOLECULE"/>
    <property type="match status" value="1"/>
</dbReference>
<dbReference type="Proteomes" id="UP000008143">
    <property type="component" value="Chromosome 8"/>
</dbReference>
<dbReference type="AlphaFoldDB" id="A0A8J0SWU0"/>
<feature type="domain" description="Immunoglobulin" evidence="7">
    <location>
        <begin position="188"/>
        <end position="274"/>
    </location>
</feature>
<evidence type="ECO:0000256" key="1">
    <source>
        <dbReference type="ARBA" id="ARBA00004370"/>
    </source>
</evidence>
<keyword evidence="5" id="KW-0812">Transmembrane</keyword>
<comment type="subcellular location">
    <subcellularLocation>
        <location evidence="1">Membrane</location>
    </subcellularLocation>
</comment>
<organism evidence="8 9">
    <name type="scientific">Xenopus tropicalis</name>
    <name type="common">Western clawed frog</name>
    <name type="synonym">Silurana tropicalis</name>
    <dbReference type="NCBI Taxonomy" id="8364"/>
    <lineage>
        <taxon>Eukaryota</taxon>
        <taxon>Metazoa</taxon>
        <taxon>Chordata</taxon>
        <taxon>Craniata</taxon>
        <taxon>Vertebrata</taxon>
        <taxon>Euteleostomi</taxon>
        <taxon>Amphibia</taxon>
        <taxon>Batrachia</taxon>
        <taxon>Anura</taxon>
        <taxon>Pipoidea</taxon>
        <taxon>Pipidae</taxon>
        <taxon>Xenopodinae</taxon>
        <taxon>Xenopus</taxon>
        <taxon>Silurana</taxon>
    </lineage>
</organism>
<evidence type="ECO:0000256" key="2">
    <source>
        <dbReference type="ARBA" id="ARBA00022729"/>
    </source>
</evidence>
<dbReference type="PANTHER" id="PTHR12080:SF59">
    <property type="entry name" value="HEPATIC AND GLIAL CELL ADHESION MOLECULE"/>
    <property type="match status" value="1"/>
</dbReference>
<evidence type="ECO:0000256" key="5">
    <source>
        <dbReference type="SAM" id="Phobius"/>
    </source>
</evidence>
<evidence type="ECO:0000256" key="4">
    <source>
        <dbReference type="ARBA" id="ARBA00023180"/>
    </source>
</evidence>
<dbReference type="GeneID" id="101734172"/>
<dbReference type="OrthoDB" id="6353782at2759"/>
<dbReference type="Xenbase" id="XB-GENE-29087595">
    <property type="gene designation" value="LOC101734172"/>
</dbReference>
<feature type="chain" id="PRO_5035166513" evidence="6">
    <location>
        <begin position="24"/>
        <end position="316"/>
    </location>
</feature>
<dbReference type="Gene3D" id="2.60.40.10">
    <property type="entry name" value="Immunoglobulins"/>
    <property type="match status" value="2"/>
</dbReference>
<evidence type="ECO:0000313" key="9">
    <source>
        <dbReference type="RefSeq" id="XP_012824920.1"/>
    </source>
</evidence>
<dbReference type="AGR" id="Xenbase:XB-GENE-29087595"/>
<dbReference type="InterPro" id="IPR036179">
    <property type="entry name" value="Ig-like_dom_sf"/>
</dbReference>
<dbReference type="SUPFAM" id="SSF48726">
    <property type="entry name" value="Immunoglobulin"/>
    <property type="match status" value="2"/>
</dbReference>
<dbReference type="InterPro" id="IPR013106">
    <property type="entry name" value="Ig_V-set"/>
</dbReference>
<feature type="transmembrane region" description="Helical" evidence="5">
    <location>
        <begin position="292"/>
        <end position="313"/>
    </location>
</feature>
<dbReference type="InterPro" id="IPR003599">
    <property type="entry name" value="Ig_sub"/>
</dbReference>
<accession>A0A8J0SWU0</accession>
<name>A0A8J0SWU0_XENTR</name>
<keyword evidence="3 5" id="KW-0472">Membrane</keyword>
<sequence length="316" mass="34948">MTDGRVIFLIPVFNLLFTDSIVGDDLTVYKNSLNVTAGQSVLLPTSYSITYPLKNWPSIEWVTKDDTIVYCSVTNGSLGAEGRPVWVTENTIISPKYQGRVDFFRLNASLFLKDLTEMDTGSYTVRLLMDGNIYKGAIHLWVHQSPAPTDSMVGDNLTVHTSSLNVSVGQSLLLPTTYSISSPAQSWPSIEWAREGQTIVHCSVSNGSIRAKGLPVWVNEKTGISPEYQGRVEFFPLNASLLLKDLSVNDSGTYTVKLLTAKNVIKGTIHVWVQRSPASLEDYITQSRTVIFILRMIGCCITPVVLCLLILCCECR</sequence>
<keyword evidence="8" id="KW-1185">Reference proteome</keyword>
<gene>
    <name evidence="9 10" type="primary">LOC101734172</name>
</gene>
<evidence type="ECO:0000313" key="10">
    <source>
        <dbReference type="Xenbase" id="XB-GENE-29087595"/>
    </source>
</evidence>
<evidence type="ECO:0000259" key="7">
    <source>
        <dbReference type="SMART" id="SM00409"/>
    </source>
</evidence>
<dbReference type="InterPro" id="IPR015631">
    <property type="entry name" value="CD2/SLAM_rcpt"/>
</dbReference>
<dbReference type="InterPro" id="IPR013783">
    <property type="entry name" value="Ig-like_fold"/>
</dbReference>
<reference evidence="9" key="1">
    <citation type="submission" date="2025-08" db="UniProtKB">
        <authorList>
            <consortium name="RefSeq"/>
        </authorList>
    </citation>
    <scope>IDENTIFICATION</scope>
    <source>
        <strain evidence="9">Nigerian</strain>
        <tissue evidence="9">Liver and blood</tissue>
    </source>
</reference>